<feature type="chain" id="PRO_5045949133" evidence="1">
    <location>
        <begin position="18"/>
        <end position="65"/>
    </location>
</feature>
<evidence type="ECO:0000313" key="2">
    <source>
        <dbReference type="EMBL" id="KAK8067624.1"/>
    </source>
</evidence>
<organism evidence="2 3">
    <name type="scientific">Apiospora saccharicola</name>
    <dbReference type="NCBI Taxonomy" id="335842"/>
    <lineage>
        <taxon>Eukaryota</taxon>
        <taxon>Fungi</taxon>
        <taxon>Dikarya</taxon>
        <taxon>Ascomycota</taxon>
        <taxon>Pezizomycotina</taxon>
        <taxon>Sordariomycetes</taxon>
        <taxon>Xylariomycetidae</taxon>
        <taxon>Amphisphaeriales</taxon>
        <taxon>Apiosporaceae</taxon>
        <taxon>Apiospora</taxon>
    </lineage>
</organism>
<keyword evidence="1" id="KW-0732">Signal</keyword>
<evidence type="ECO:0000313" key="3">
    <source>
        <dbReference type="Proteomes" id="UP001446871"/>
    </source>
</evidence>
<dbReference type="Proteomes" id="UP001446871">
    <property type="component" value="Unassembled WGS sequence"/>
</dbReference>
<accession>A0ABR1VC69</accession>
<protein>
    <submittedName>
        <fullName evidence="2">Uncharacterized protein</fullName>
    </submittedName>
</protein>
<name>A0ABR1VC69_9PEZI</name>
<gene>
    <name evidence="2" type="ORF">PG996_006736</name>
</gene>
<reference evidence="2 3" key="1">
    <citation type="submission" date="2023-01" db="EMBL/GenBank/DDBJ databases">
        <title>Analysis of 21 Apiospora genomes using comparative genomics revels a genus with tremendous synthesis potential of carbohydrate active enzymes and secondary metabolites.</title>
        <authorList>
            <person name="Sorensen T."/>
        </authorList>
    </citation>
    <scope>NUCLEOTIDE SEQUENCE [LARGE SCALE GENOMIC DNA]</scope>
    <source>
        <strain evidence="2 3">CBS 83171</strain>
    </source>
</reference>
<keyword evidence="3" id="KW-1185">Reference proteome</keyword>
<comment type="caution">
    <text evidence="2">The sequence shown here is derived from an EMBL/GenBank/DDBJ whole genome shotgun (WGS) entry which is preliminary data.</text>
</comment>
<evidence type="ECO:0000256" key="1">
    <source>
        <dbReference type="SAM" id="SignalP"/>
    </source>
</evidence>
<dbReference type="EMBL" id="JAQQWM010000004">
    <property type="protein sequence ID" value="KAK8067624.1"/>
    <property type="molecule type" value="Genomic_DNA"/>
</dbReference>
<feature type="signal peptide" evidence="1">
    <location>
        <begin position="1"/>
        <end position="17"/>
    </location>
</feature>
<proteinExistence type="predicted"/>
<sequence length="65" mass="6820">MKFINLFPLLFAALAVATPLADAPGEAIEARESCRGVGNTCNPAVPGGKCCKGHHCNKHNICVKN</sequence>